<reference evidence="1" key="1">
    <citation type="submission" date="2020-05" db="EMBL/GenBank/DDBJ databases">
        <authorList>
            <person name="Chiriac C."/>
            <person name="Salcher M."/>
            <person name="Ghai R."/>
            <person name="Kavagutti S V."/>
        </authorList>
    </citation>
    <scope>NUCLEOTIDE SEQUENCE</scope>
</reference>
<organism evidence="1">
    <name type="scientific">freshwater metagenome</name>
    <dbReference type="NCBI Taxonomy" id="449393"/>
    <lineage>
        <taxon>unclassified sequences</taxon>
        <taxon>metagenomes</taxon>
        <taxon>ecological metagenomes</taxon>
    </lineage>
</organism>
<evidence type="ECO:0000313" key="1">
    <source>
        <dbReference type="EMBL" id="CAB4691360.1"/>
    </source>
</evidence>
<name>A0A6J6NX11_9ZZZZ</name>
<protein>
    <submittedName>
        <fullName evidence="1">Unannotated protein</fullName>
    </submittedName>
</protein>
<dbReference type="Pfam" id="PF13630">
    <property type="entry name" value="SdpI"/>
    <property type="match status" value="1"/>
</dbReference>
<dbReference type="AlphaFoldDB" id="A0A6J6NX11"/>
<dbReference type="EMBL" id="CAEZXS010000034">
    <property type="protein sequence ID" value="CAB4691360.1"/>
    <property type="molecule type" value="Genomic_DNA"/>
</dbReference>
<sequence>MVGVVLVIIGAAELWVCWLGSQRRLSPNKFVGIRLPVTRASDEAWYVAHEAAAGPLGIGGAIAAACGAAVLVTGLDLVGVAVAALGSVALLTATSVATVAAVRAARELPDEQTA</sequence>
<dbReference type="InterPro" id="IPR025962">
    <property type="entry name" value="SdpI/YhfL"/>
</dbReference>
<gene>
    <name evidence="1" type="ORF">UFOPK2582_00436</name>
</gene>
<accession>A0A6J6NX11</accession>
<proteinExistence type="predicted"/>